<dbReference type="EMBL" id="LT828648">
    <property type="protein sequence ID" value="SLM49932.1"/>
    <property type="molecule type" value="Genomic_DNA"/>
</dbReference>
<dbReference type="KEGG" id="nja:NSJP_3765"/>
<dbReference type="AlphaFoldDB" id="A0A1W1IAB4"/>
<evidence type="ECO:0000313" key="2">
    <source>
        <dbReference type="Proteomes" id="UP000192042"/>
    </source>
</evidence>
<dbReference type="STRING" id="1325564.NSJP_3765"/>
<dbReference type="Pfam" id="PF07617">
    <property type="entry name" value="DUF1579"/>
    <property type="match status" value="1"/>
</dbReference>
<name>A0A1W1IAB4_9BACT</name>
<proteinExistence type="predicted"/>
<dbReference type="RefSeq" id="WP_080888105.1">
    <property type="nucleotide sequence ID" value="NZ_LT828648.1"/>
</dbReference>
<gene>
    <name evidence="1" type="ORF">NSJP_3765</name>
</gene>
<sequence>MTTQAEMLMALHEFVGEWDVTQKIWSGPNATPSINRGKTKCTTLLGGAATLMITEMETSNFKGVALMTYNPKLGRYDMAFIDCISDEGIALMQGEHKPAAAADHLRAEFGKMATQAREWRMVGVGEGGEADGVDALAANVTSNAVPACLSGSVVKETALAENVSADDLAPTFRMVENKISDDHWVLDFFLGGTLVQQNSFVRAGH</sequence>
<dbReference type="Proteomes" id="UP000192042">
    <property type="component" value="Chromosome I"/>
</dbReference>
<evidence type="ECO:0000313" key="1">
    <source>
        <dbReference type="EMBL" id="SLM49932.1"/>
    </source>
</evidence>
<accession>A0A1W1IAB4</accession>
<reference evidence="1 2" key="1">
    <citation type="submission" date="2017-03" db="EMBL/GenBank/DDBJ databases">
        <authorList>
            <person name="Afonso C.L."/>
            <person name="Miller P.J."/>
            <person name="Scott M.A."/>
            <person name="Spackman E."/>
            <person name="Goraichik I."/>
            <person name="Dimitrov K.M."/>
            <person name="Suarez D.L."/>
            <person name="Swayne D.E."/>
        </authorList>
    </citation>
    <scope>NUCLEOTIDE SEQUENCE [LARGE SCALE GENOMIC DNA]</scope>
    <source>
        <strain evidence="1">Genome sequencing of Nitrospira japonica strain NJ11</strain>
    </source>
</reference>
<protein>
    <recommendedName>
        <fullName evidence="3">DUF1579 domain-containing protein</fullName>
    </recommendedName>
</protein>
<organism evidence="1 2">
    <name type="scientific">Nitrospira japonica</name>
    <dbReference type="NCBI Taxonomy" id="1325564"/>
    <lineage>
        <taxon>Bacteria</taxon>
        <taxon>Pseudomonadati</taxon>
        <taxon>Nitrospirota</taxon>
        <taxon>Nitrospiria</taxon>
        <taxon>Nitrospirales</taxon>
        <taxon>Nitrospiraceae</taxon>
        <taxon>Nitrospira</taxon>
    </lineage>
</organism>
<dbReference type="InterPro" id="IPR011473">
    <property type="entry name" value="DUF1579"/>
</dbReference>
<evidence type="ECO:0008006" key="3">
    <source>
        <dbReference type="Google" id="ProtNLM"/>
    </source>
</evidence>
<keyword evidence="2" id="KW-1185">Reference proteome</keyword>